<dbReference type="Proteomes" id="UP000316609">
    <property type="component" value="Unassembled WGS sequence"/>
</dbReference>
<accession>A0A538TS91</accession>
<dbReference type="GO" id="GO:0035438">
    <property type="term" value="F:cyclic-di-GMP binding"/>
    <property type="evidence" value="ECO:0007669"/>
    <property type="project" value="InterPro"/>
</dbReference>
<dbReference type="InterPro" id="IPR009875">
    <property type="entry name" value="PilZ_domain"/>
</dbReference>
<feature type="compositionally biased region" description="Basic residues" evidence="1">
    <location>
        <begin position="293"/>
        <end position="311"/>
    </location>
</feature>
<comment type="caution">
    <text evidence="3">The sequence shown here is derived from an EMBL/GenBank/DDBJ whole genome shotgun (WGS) entry which is preliminary data.</text>
</comment>
<evidence type="ECO:0000313" key="3">
    <source>
        <dbReference type="EMBL" id="TMQ66490.1"/>
    </source>
</evidence>
<feature type="region of interest" description="Disordered" evidence="1">
    <location>
        <begin position="287"/>
        <end position="312"/>
    </location>
</feature>
<feature type="domain" description="PilZ" evidence="2">
    <location>
        <begin position="306"/>
        <end position="417"/>
    </location>
</feature>
<evidence type="ECO:0000256" key="1">
    <source>
        <dbReference type="SAM" id="MobiDB-lite"/>
    </source>
</evidence>
<organism evidence="3 4">
    <name type="scientific">Eiseniibacteriota bacterium</name>
    <dbReference type="NCBI Taxonomy" id="2212470"/>
    <lineage>
        <taxon>Bacteria</taxon>
        <taxon>Candidatus Eiseniibacteriota</taxon>
    </lineage>
</organism>
<dbReference type="EMBL" id="VBOY01000055">
    <property type="protein sequence ID" value="TMQ66490.1"/>
    <property type="molecule type" value="Genomic_DNA"/>
</dbReference>
<evidence type="ECO:0000313" key="4">
    <source>
        <dbReference type="Proteomes" id="UP000316609"/>
    </source>
</evidence>
<proteinExistence type="predicted"/>
<evidence type="ECO:0000259" key="2">
    <source>
        <dbReference type="Pfam" id="PF07238"/>
    </source>
</evidence>
<feature type="compositionally biased region" description="Pro residues" evidence="1">
    <location>
        <begin position="224"/>
        <end position="233"/>
    </location>
</feature>
<gene>
    <name evidence="3" type="ORF">E6K78_06175</name>
</gene>
<name>A0A538TS91_UNCEI</name>
<dbReference type="Pfam" id="PF07238">
    <property type="entry name" value="PilZ"/>
    <property type="match status" value="1"/>
</dbReference>
<protein>
    <submittedName>
        <fullName evidence="3">PilZ domain-containing protein</fullName>
    </submittedName>
</protein>
<dbReference type="AlphaFoldDB" id="A0A538TS91"/>
<reference evidence="3 4" key="1">
    <citation type="journal article" date="2019" name="Nat. Microbiol.">
        <title>Mediterranean grassland soil C-N compound turnover is dependent on rainfall and depth, and is mediated by genomically divergent microorganisms.</title>
        <authorList>
            <person name="Diamond S."/>
            <person name="Andeer P.F."/>
            <person name="Li Z."/>
            <person name="Crits-Christoph A."/>
            <person name="Burstein D."/>
            <person name="Anantharaman K."/>
            <person name="Lane K.R."/>
            <person name="Thomas B.C."/>
            <person name="Pan C."/>
            <person name="Northen T.R."/>
            <person name="Banfield J.F."/>
        </authorList>
    </citation>
    <scope>NUCLEOTIDE SEQUENCE [LARGE SCALE GENOMIC DNA]</scope>
    <source>
        <strain evidence="3">WS_8</strain>
    </source>
</reference>
<feature type="region of interest" description="Disordered" evidence="1">
    <location>
        <begin position="206"/>
        <end position="244"/>
    </location>
</feature>
<sequence length="423" mass="45032">MLTGYPRHGLLQYEKLLPLAVRAGDLYRALVIQKHMDRLQPGTPGRYATLQKWFRLVGVSQAPPASEVEGCITASALLALPKDVFEWMGGEVSVDALDPGPREEEAPGSTCWVVVFGSLLWKARLPSGRERGEVRSERGEFAYLSGTPGTLGSMRFTAETACECLRFDGALLKEIRLRVPSVGGAIQAGGSAAGLPALPVGLRKSDAAGPAVSPRKPAVSGTPNAPPRLPSPGPTSKADKARDDGDWVESGQVTLGETSGEELPQFAAWGAEILDLDSAEAAAAAARGDRAARRARTVNTKRPKQERRTRNRTPVDLRGSVGLLGLGGPEKTPLRCRLFDLSPFGAGIEFDDHSMRHRVASLAQSAVVLDLAPQIGSKPLRLAGRVRWIDQNAPEGIARLGIEFVLVTEDHLAAIGGLMTALA</sequence>